<gene>
    <name evidence="2" type="ORF">UU67_C0029G0005</name>
</gene>
<feature type="transmembrane region" description="Helical" evidence="1">
    <location>
        <begin position="129"/>
        <end position="149"/>
    </location>
</feature>
<evidence type="ECO:0000256" key="1">
    <source>
        <dbReference type="SAM" id="Phobius"/>
    </source>
</evidence>
<reference evidence="2 3" key="1">
    <citation type="journal article" date="2015" name="Nature">
        <title>rRNA introns, odd ribosomes, and small enigmatic genomes across a large radiation of phyla.</title>
        <authorList>
            <person name="Brown C.T."/>
            <person name="Hug L.A."/>
            <person name="Thomas B.C."/>
            <person name="Sharon I."/>
            <person name="Castelle C.J."/>
            <person name="Singh A."/>
            <person name="Wilkins M.J."/>
            <person name="Williams K.H."/>
            <person name="Banfield J.F."/>
        </authorList>
    </citation>
    <scope>NUCLEOTIDE SEQUENCE [LARGE SCALE GENOMIC DNA]</scope>
</reference>
<protein>
    <submittedName>
        <fullName evidence="2">Uncharacterized protein</fullName>
    </submittedName>
</protein>
<sequence length="152" mass="18201">MNKLWNFKGFILAFEMTFFICFFSGIFWNMRLERSNYPHLYNEKSWYYLNRGLPVPWSGVSLAGRSVDFPIIKAPFIEKSGSFDDPTKFNKIIALNVFIPLFTILFLISYIFMFIFGRASNENKSLNKIVYPAIFILFFFCIFIYFFWFPRI</sequence>
<dbReference type="EMBL" id="LCBN01000029">
    <property type="protein sequence ID" value="KKS13202.1"/>
    <property type="molecule type" value="Genomic_DNA"/>
</dbReference>
<dbReference type="AlphaFoldDB" id="A0A0G0WMA1"/>
<evidence type="ECO:0000313" key="2">
    <source>
        <dbReference type="EMBL" id="KKS13202.1"/>
    </source>
</evidence>
<comment type="caution">
    <text evidence="2">The sequence shown here is derived from an EMBL/GenBank/DDBJ whole genome shotgun (WGS) entry which is preliminary data.</text>
</comment>
<accession>A0A0G0WMA1</accession>
<feature type="transmembrane region" description="Helical" evidence="1">
    <location>
        <begin position="7"/>
        <end position="28"/>
    </location>
</feature>
<evidence type="ECO:0000313" key="3">
    <source>
        <dbReference type="Proteomes" id="UP000034753"/>
    </source>
</evidence>
<keyword evidence="1" id="KW-0472">Membrane</keyword>
<name>A0A0G0WMA1_9BACT</name>
<organism evidence="2 3">
    <name type="scientific">Candidatus Daviesbacteria bacterium GW2011_GWB1_41_5</name>
    <dbReference type="NCBI Taxonomy" id="1618429"/>
    <lineage>
        <taxon>Bacteria</taxon>
        <taxon>Candidatus Daviesiibacteriota</taxon>
    </lineage>
</organism>
<keyword evidence="1" id="KW-1133">Transmembrane helix</keyword>
<keyword evidence="1" id="KW-0812">Transmembrane</keyword>
<proteinExistence type="predicted"/>
<dbReference type="Proteomes" id="UP000034753">
    <property type="component" value="Unassembled WGS sequence"/>
</dbReference>
<feature type="transmembrane region" description="Helical" evidence="1">
    <location>
        <begin position="92"/>
        <end position="117"/>
    </location>
</feature>